<dbReference type="InterPro" id="IPR000504">
    <property type="entry name" value="RRM_dom"/>
</dbReference>
<evidence type="ECO:0000313" key="12">
    <source>
        <dbReference type="EMBL" id="CAL0317440.1"/>
    </source>
</evidence>
<dbReference type="PANTHER" id="PTHR24009">
    <property type="entry name" value="RNA-BINDING (RRM/RBD/RNP MOTIFS)"/>
    <property type="match status" value="1"/>
</dbReference>
<dbReference type="GO" id="GO:0003723">
    <property type="term" value="F:RNA binding"/>
    <property type="evidence" value="ECO:0007669"/>
    <property type="project" value="UniProtKB-UniRule"/>
</dbReference>
<dbReference type="InterPro" id="IPR012677">
    <property type="entry name" value="Nucleotide-bd_a/b_plait_sf"/>
</dbReference>
<dbReference type="SMART" id="SM00360">
    <property type="entry name" value="RRM"/>
    <property type="match status" value="1"/>
</dbReference>
<dbReference type="GO" id="GO:0008270">
    <property type="term" value="F:zinc ion binding"/>
    <property type="evidence" value="ECO:0007669"/>
    <property type="project" value="UniProtKB-KW"/>
</dbReference>
<keyword evidence="13" id="KW-1185">Reference proteome</keyword>
<dbReference type="InterPro" id="IPR025605">
    <property type="entry name" value="OST-HTH/LOTUS_dom"/>
</dbReference>
<keyword evidence="2 7" id="KW-0863">Zinc-finger</keyword>
<evidence type="ECO:0000256" key="5">
    <source>
        <dbReference type="ARBA" id="ARBA00023125"/>
    </source>
</evidence>
<dbReference type="Pfam" id="PF00642">
    <property type="entry name" value="zf-CCCH"/>
    <property type="match status" value="1"/>
</dbReference>
<keyword evidence="4 6" id="KW-0694">RNA-binding</keyword>
<evidence type="ECO:0000256" key="2">
    <source>
        <dbReference type="ARBA" id="ARBA00022771"/>
    </source>
</evidence>
<feature type="compositionally biased region" description="Low complexity" evidence="8">
    <location>
        <begin position="506"/>
        <end position="522"/>
    </location>
</feature>
<dbReference type="InterPro" id="IPR056276">
    <property type="entry name" value="AtC3H46-like_PABC-like"/>
</dbReference>
<dbReference type="Gene3D" id="3.30.70.330">
    <property type="match status" value="1"/>
</dbReference>
<dbReference type="Pfam" id="PF23182">
    <property type="entry name" value="PABC_AtC3H46"/>
    <property type="match status" value="1"/>
</dbReference>
<evidence type="ECO:0000259" key="11">
    <source>
        <dbReference type="PROSITE" id="PS51644"/>
    </source>
</evidence>
<evidence type="ECO:0000256" key="7">
    <source>
        <dbReference type="PROSITE-ProRule" id="PRU00723"/>
    </source>
</evidence>
<sequence>MDILDCRRVVFDKIHKFEPEYASEIIGLLLFQDNGEEEMAMLASCHDYFIRKVAFKAKMVLQGLAAKPVLFPISPPLNNEQGWSHLSAISPITPTSPPSFQVPFPYWNPHSVSNTNPDTVTKQTRLSSLENFIEPVNTETRGITHDYFGLDASAANFGVKVGRRHSRLSEFPVITCHYFKKGFCKHGTRCRYYHGLLVSESFPRMHRNDAINERQMFLPGSLAQLETEIVELLKPRRGSPLSIALLPMAYQGKYNKALQADGYLTESQRHGKSGFSLTKLLARLKNSIQLIDGPHGQHAVVLAEDVPKYMQNGDFGQNISAAQQIYLTFPAESTFTEDDVSNYFNTFGWVKDVRIPCQQRRMFGFVTFDDPETVKMILEKGNPHYVHGSRVLVKPYREKARVVDRKFRDRFENHNCYSPHYVDFHSESPLISRRYGNHSSLVRQLMEDDKALQQRRCLAELEFAKISLSSSPQFSTCMDGSRVSGDDLNFKPAESFSSALNEKPNQIESDSSDENSSQELNLPDSPFAFPIESGIEAVM</sequence>
<keyword evidence="3 7" id="KW-0862">Zinc</keyword>
<evidence type="ECO:0000256" key="3">
    <source>
        <dbReference type="ARBA" id="ARBA00022833"/>
    </source>
</evidence>
<dbReference type="Proteomes" id="UP001497480">
    <property type="component" value="Unassembled WGS sequence"/>
</dbReference>
<evidence type="ECO:0000259" key="9">
    <source>
        <dbReference type="PROSITE" id="PS50102"/>
    </source>
</evidence>
<dbReference type="AlphaFoldDB" id="A0AAV1X740"/>
<evidence type="ECO:0000259" key="10">
    <source>
        <dbReference type="PROSITE" id="PS50103"/>
    </source>
</evidence>
<evidence type="ECO:0000256" key="4">
    <source>
        <dbReference type="ARBA" id="ARBA00022884"/>
    </source>
</evidence>
<dbReference type="GO" id="GO:0003677">
    <property type="term" value="F:DNA binding"/>
    <property type="evidence" value="ECO:0007669"/>
    <property type="project" value="UniProtKB-KW"/>
</dbReference>
<proteinExistence type="predicted"/>
<reference evidence="12 13" key="1">
    <citation type="submission" date="2024-03" db="EMBL/GenBank/DDBJ databases">
        <authorList>
            <person name="Martinez-Hernandez J."/>
        </authorList>
    </citation>
    <scope>NUCLEOTIDE SEQUENCE [LARGE SCALE GENOMIC DNA]</scope>
</reference>
<dbReference type="FunFam" id="3.30.70.330:FF:000678">
    <property type="entry name" value="zinc finger CCCH domain-containing protein 53-like isoform X2"/>
    <property type="match status" value="1"/>
</dbReference>
<dbReference type="PROSITE" id="PS51644">
    <property type="entry name" value="HTH_OST"/>
    <property type="match status" value="1"/>
</dbReference>
<keyword evidence="1 7" id="KW-0479">Metal-binding</keyword>
<organism evidence="12 13">
    <name type="scientific">Lupinus luteus</name>
    <name type="common">European yellow lupine</name>
    <dbReference type="NCBI Taxonomy" id="3873"/>
    <lineage>
        <taxon>Eukaryota</taxon>
        <taxon>Viridiplantae</taxon>
        <taxon>Streptophyta</taxon>
        <taxon>Embryophyta</taxon>
        <taxon>Tracheophyta</taxon>
        <taxon>Spermatophyta</taxon>
        <taxon>Magnoliopsida</taxon>
        <taxon>eudicotyledons</taxon>
        <taxon>Gunneridae</taxon>
        <taxon>Pentapetalae</taxon>
        <taxon>rosids</taxon>
        <taxon>fabids</taxon>
        <taxon>Fabales</taxon>
        <taxon>Fabaceae</taxon>
        <taxon>Papilionoideae</taxon>
        <taxon>50 kb inversion clade</taxon>
        <taxon>genistoids sensu lato</taxon>
        <taxon>core genistoids</taxon>
        <taxon>Genisteae</taxon>
        <taxon>Lupinus</taxon>
    </lineage>
</organism>
<dbReference type="InterPro" id="IPR035979">
    <property type="entry name" value="RBD_domain_sf"/>
</dbReference>
<evidence type="ECO:0000256" key="8">
    <source>
        <dbReference type="SAM" id="MobiDB-lite"/>
    </source>
</evidence>
<dbReference type="SUPFAM" id="SSF54928">
    <property type="entry name" value="RNA-binding domain, RBD"/>
    <property type="match status" value="1"/>
</dbReference>
<dbReference type="PROSITE" id="PS50103">
    <property type="entry name" value="ZF_C3H1"/>
    <property type="match status" value="1"/>
</dbReference>
<feature type="zinc finger region" description="C3H1-type" evidence="7">
    <location>
        <begin position="170"/>
        <end position="197"/>
    </location>
</feature>
<dbReference type="InterPro" id="IPR000571">
    <property type="entry name" value="Znf_CCCH"/>
</dbReference>
<feature type="region of interest" description="Disordered" evidence="8">
    <location>
        <begin position="499"/>
        <end position="528"/>
    </location>
</feature>
<dbReference type="PROSITE" id="PS50102">
    <property type="entry name" value="RRM"/>
    <property type="match status" value="1"/>
</dbReference>
<evidence type="ECO:0000256" key="1">
    <source>
        <dbReference type="ARBA" id="ARBA00022723"/>
    </source>
</evidence>
<feature type="domain" description="C3H1-type" evidence="10">
    <location>
        <begin position="170"/>
        <end position="197"/>
    </location>
</feature>
<comment type="caution">
    <text evidence="12">The sequence shown here is derived from an EMBL/GenBank/DDBJ whole genome shotgun (WGS) entry which is preliminary data.</text>
</comment>
<protein>
    <recommendedName>
        <fullName evidence="14">Zinc finger CCCH domain-containing protein 18-like</fullName>
    </recommendedName>
</protein>
<evidence type="ECO:0000256" key="6">
    <source>
        <dbReference type="PROSITE-ProRule" id="PRU00176"/>
    </source>
</evidence>
<dbReference type="Pfam" id="PF00076">
    <property type="entry name" value="RRM_1"/>
    <property type="match status" value="1"/>
</dbReference>
<feature type="domain" description="RRM" evidence="9">
    <location>
        <begin position="323"/>
        <end position="398"/>
    </location>
</feature>
<feature type="domain" description="HTH OST-type" evidence="11">
    <location>
        <begin position="221"/>
        <end position="305"/>
    </location>
</feature>
<evidence type="ECO:0000313" key="13">
    <source>
        <dbReference type="Proteomes" id="UP001497480"/>
    </source>
</evidence>
<accession>A0AAV1X740</accession>
<dbReference type="SMART" id="SM00356">
    <property type="entry name" value="ZnF_C3H1"/>
    <property type="match status" value="1"/>
</dbReference>
<name>A0AAV1X740_LUPLU</name>
<dbReference type="EMBL" id="CAXHTB010000013">
    <property type="protein sequence ID" value="CAL0317440.1"/>
    <property type="molecule type" value="Genomic_DNA"/>
</dbReference>
<dbReference type="PANTHER" id="PTHR24009:SF0">
    <property type="entry name" value="ZINC FINGER CCCH DOMAIN-CONTAINING PROTEIN 18"/>
    <property type="match status" value="1"/>
</dbReference>
<keyword evidence="5" id="KW-0238">DNA-binding</keyword>
<evidence type="ECO:0008006" key="14">
    <source>
        <dbReference type="Google" id="ProtNLM"/>
    </source>
</evidence>
<gene>
    <name evidence="12" type="ORF">LLUT_LOCUS18500</name>
</gene>